<dbReference type="RefSeq" id="WP_187639020.1">
    <property type="nucleotide sequence ID" value="NZ_VZQQ01000083.1"/>
</dbReference>
<accession>A0ABR7Q0T7</accession>
<evidence type="ECO:0000313" key="2">
    <source>
        <dbReference type="EMBL" id="MBC8752147.1"/>
    </source>
</evidence>
<evidence type="ECO:0000259" key="1">
    <source>
        <dbReference type="Pfam" id="PF12697"/>
    </source>
</evidence>
<comment type="caution">
    <text evidence="2">The sequence shown here is derived from an EMBL/GenBank/DDBJ whole genome shotgun (WGS) entry which is preliminary data.</text>
</comment>
<dbReference type="Gene3D" id="3.40.50.1820">
    <property type="entry name" value="alpha/beta hydrolase"/>
    <property type="match status" value="1"/>
</dbReference>
<gene>
    <name evidence="2" type="ORF">F6X42_38610</name>
</gene>
<dbReference type="GO" id="GO:0016787">
    <property type="term" value="F:hydrolase activity"/>
    <property type="evidence" value="ECO:0007669"/>
    <property type="project" value="UniProtKB-KW"/>
</dbReference>
<organism evidence="2 3">
    <name type="scientific">Paraburkholderia podalyriae</name>
    <dbReference type="NCBI Taxonomy" id="1938811"/>
    <lineage>
        <taxon>Bacteria</taxon>
        <taxon>Pseudomonadati</taxon>
        <taxon>Pseudomonadota</taxon>
        <taxon>Betaproteobacteria</taxon>
        <taxon>Burkholderiales</taxon>
        <taxon>Burkholderiaceae</taxon>
        <taxon>Paraburkholderia</taxon>
    </lineage>
</organism>
<proteinExistence type="predicted"/>
<keyword evidence="2" id="KW-0378">Hydrolase</keyword>
<dbReference type="PANTHER" id="PTHR43798:SF5">
    <property type="entry name" value="MONOACYLGLYCEROL LIPASE ABHD6"/>
    <property type="match status" value="1"/>
</dbReference>
<reference evidence="2 3" key="1">
    <citation type="submission" date="2019-09" db="EMBL/GenBank/DDBJ databases">
        <title>Paraburkholderia podalyriae sp. nov., A South African Podalyria-associated rhizobium.</title>
        <authorList>
            <person name="Mavima L."/>
            <person name="Beukes C.W."/>
            <person name="Palmer M."/>
            <person name="De Meyer S.E."/>
            <person name="James E.K."/>
            <person name="Maluk M."/>
            <person name="Avontuur J.R."/>
            <person name="Chan W.Y."/>
            <person name="Venter S.N."/>
            <person name="Steenkamp E.T."/>
        </authorList>
    </citation>
    <scope>NUCLEOTIDE SEQUENCE [LARGE SCALE GENOMIC DNA]</scope>
    <source>
        <strain evidence="2 3">WC7.3b</strain>
    </source>
</reference>
<dbReference type="InterPro" id="IPR050266">
    <property type="entry name" value="AB_hydrolase_sf"/>
</dbReference>
<keyword evidence="3" id="KW-1185">Reference proteome</keyword>
<evidence type="ECO:0000313" key="3">
    <source>
        <dbReference type="Proteomes" id="UP000736373"/>
    </source>
</evidence>
<sequence>MDKTAERAATTPTRYLDVDGVRYAYREVGPDNPVDKTPILFLHRFRGTLDDWDPGFVDALAKTRHVILFSDQEVGSSSGSAATSVDEKARNAADFAKKLGFLTIDVLGFSMGGFVAQAIAINEPTLVRKVIIVGAAGGGNPEAAPPTDIVFEIALRPEYSLEDVRYLFFAEGRDEETRAYLDRRATRTSSQEPPVTPEVIGKMVSLIGDFMSGKTGHYEKLKDLRQPTLIVSGDRDPFFPFKNIWMLYRELPNAQLLAYPNSGHGPHQQHPEEVAEKIEYFLSTT</sequence>
<dbReference type="Proteomes" id="UP000736373">
    <property type="component" value="Unassembled WGS sequence"/>
</dbReference>
<feature type="domain" description="AB hydrolase-1" evidence="1">
    <location>
        <begin position="39"/>
        <end position="276"/>
    </location>
</feature>
<dbReference type="PANTHER" id="PTHR43798">
    <property type="entry name" value="MONOACYLGLYCEROL LIPASE"/>
    <property type="match status" value="1"/>
</dbReference>
<dbReference type="Pfam" id="PF12697">
    <property type="entry name" value="Abhydrolase_6"/>
    <property type="match status" value="1"/>
</dbReference>
<dbReference type="InterPro" id="IPR000073">
    <property type="entry name" value="AB_hydrolase_1"/>
</dbReference>
<dbReference type="EMBL" id="VZQQ01000083">
    <property type="protein sequence ID" value="MBC8752147.1"/>
    <property type="molecule type" value="Genomic_DNA"/>
</dbReference>
<name>A0ABR7Q0T7_9BURK</name>
<dbReference type="SUPFAM" id="SSF53474">
    <property type="entry name" value="alpha/beta-Hydrolases"/>
    <property type="match status" value="1"/>
</dbReference>
<protein>
    <submittedName>
        <fullName evidence="2">Alpha/beta hydrolase</fullName>
    </submittedName>
</protein>
<dbReference type="InterPro" id="IPR029058">
    <property type="entry name" value="AB_hydrolase_fold"/>
</dbReference>
<dbReference type="PRINTS" id="PR00111">
    <property type="entry name" value="ABHYDROLASE"/>
</dbReference>